<sequence>MSKPSDKYQKKDSIGIDSLQSKKTFQTSNEPTESMESRIKELKRSLTNVKTQKKEWYKNHNGGLRVPKTNRLDWKEVNSFQSALQPLRGKKREAPFNKKKNRNNSKNHNTIKELPEEKSDINRNDLPEGPTIRLKKSFKKQVNTGPISKKSINRKTTMGKLDMDRSMQTRDIEGASPNKFSHFHKKYDVYQYSNSKDSMSEILSMPYRKRTISRDRSLSVDKSKPNQVLKNNGTQILSKYKKSPNIQNTIHIKEDKKYSQRREGRMKSEANLADKSQLQKKLASIGTNLEIKTGYDDMVYSKTPSSNLPKISNGLAKGGFLKEKINSMYKKSIPNSNLLNAAASAHKDALVKKMKKVHLSRDFRDRNRLLDPQVSLNPSPYKHKASDVLEKSVLKSSLRPIERPIETYLPEASKGGILRRSENSLNKLAASLSNHVTPSKAAPSYSPQNPSSNPLHSRNKSFTNTGSRNNSMHHLGHNLHANPQPLLSHLHSSFQKTPLTRRHPLLFKKSRVRQNLLALLNKPLKNPIGSNFNPISNTFGP</sequence>
<dbReference type="Proteomes" id="UP001295684">
    <property type="component" value="Unassembled WGS sequence"/>
</dbReference>
<evidence type="ECO:0000313" key="3">
    <source>
        <dbReference type="Proteomes" id="UP001295684"/>
    </source>
</evidence>
<protein>
    <submittedName>
        <fullName evidence="2">Uncharacterized protein</fullName>
    </submittedName>
</protein>
<name>A0AAD2DAP7_EUPCR</name>
<dbReference type="AlphaFoldDB" id="A0AAD2DAP7"/>
<feature type="region of interest" description="Disordered" evidence="1">
    <location>
        <begin position="86"/>
        <end position="130"/>
    </location>
</feature>
<comment type="caution">
    <text evidence="2">The sequence shown here is derived from an EMBL/GenBank/DDBJ whole genome shotgun (WGS) entry which is preliminary data.</text>
</comment>
<feature type="compositionally biased region" description="Polar residues" evidence="1">
    <location>
        <begin position="18"/>
        <end position="34"/>
    </location>
</feature>
<feature type="region of interest" description="Disordered" evidence="1">
    <location>
        <begin position="1"/>
        <end position="46"/>
    </location>
</feature>
<proteinExistence type="predicted"/>
<feature type="region of interest" description="Disordered" evidence="1">
    <location>
        <begin position="434"/>
        <end position="484"/>
    </location>
</feature>
<evidence type="ECO:0000256" key="1">
    <source>
        <dbReference type="SAM" id="MobiDB-lite"/>
    </source>
</evidence>
<evidence type="ECO:0000313" key="2">
    <source>
        <dbReference type="EMBL" id="CAI2387307.1"/>
    </source>
</evidence>
<keyword evidence="3" id="KW-1185">Reference proteome</keyword>
<accession>A0AAD2DAP7</accession>
<feature type="compositionally biased region" description="Basic and acidic residues" evidence="1">
    <location>
        <begin position="35"/>
        <end position="44"/>
    </location>
</feature>
<gene>
    <name evidence="2" type="ORF">ECRASSUSDP1_LOCUS28937</name>
</gene>
<reference evidence="2" key="1">
    <citation type="submission" date="2023-07" db="EMBL/GenBank/DDBJ databases">
        <authorList>
            <consortium name="AG Swart"/>
            <person name="Singh M."/>
            <person name="Singh A."/>
            <person name="Seah K."/>
            <person name="Emmerich C."/>
        </authorList>
    </citation>
    <scope>NUCLEOTIDE SEQUENCE</scope>
    <source>
        <strain evidence="2">DP1</strain>
    </source>
</reference>
<feature type="compositionally biased region" description="Basic and acidic residues" evidence="1">
    <location>
        <begin position="110"/>
        <end position="126"/>
    </location>
</feature>
<feature type="compositionally biased region" description="Basic and acidic residues" evidence="1">
    <location>
        <begin position="1"/>
        <end position="14"/>
    </location>
</feature>
<feature type="compositionally biased region" description="Low complexity" evidence="1">
    <location>
        <begin position="443"/>
        <end position="454"/>
    </location>
</feature>
<feature type="compositionally biased region" description="Polar residues" evidence="1">
    <location>
        <begin position="460"/>
        <end position="472"/>
    </location>
</feature>
<dbReference type="EMBL" id="CAMPGE010029822">
    <property type="protein sequence ID" value="CAI2387307.1"/>
    <property type="molecule type" value="Genomic_DNA"/>
</dbReference>
<organism evidence="2 3">
    <name type="scientific">Euplotes crassus</name>
    <dbReference type="NCBI Taxonomy" id="5936"/>
    <lineage>
        <taxon>Eukaryota</taxon>
        <taxon>Sar</taxon>
        <taxon>Alveolata</taxon>
        <taxon>Ciliophora</taxon>
        <taxon>Intramacronucleata</taxon>
        <taxon>Spirotrichea</taxon>
        <taxon>Hypotrichia</taxon>
        <taxon>Euplotida</taxon>
        <taxon>Euplotidae</taxon>
        <taxon>Moneuplotes</taxon>
    </lineage>
</organism>